<gene>
    <name evidence="5" type="ORF">DCC81_04005</name>
</gene>
<dbReference type="RefSeq" id="WP_108685295.1">
    <property type="nucleotide sequence ID" value="NZ_QCYK01000001.1"/>
</dbReference>
<feature type="domain" description="HTH araC/xylS-type" evidence="4">
    <location>
        <begin position="194"/>
        <end position="299"/>
    </location>
</feature>
<keyword evidence="6" id="KW-1185">Reference proteome</keyword>
<keyword evidence="2" id="KW-0238">DNA-binding</keyword>
<dbReference type="Gene3D" id="1.10.10.60">
    <property type="entry name" value="Homeodomain-like"/>
    <property type="match status" value="2"/>
</dbReference>
<dbReference type="GO" id="GO:0003700">
    <property type="term" value="F:DNA-binding transcription factor activity"/>
    <property type="evidence" value="ECO:0007669"/>
    <property type="project" value="InterPro"/>
</dbReference>
<organism evidence="5 6">
    <name type="scientific">Chitinophaga parva</name>
    <dbReference type="NCBI Taxonomy" id="2169414"/>
    <lineage>
        <taxon>Bacteria</taxon>
        <taxon>Pseudomonadati</taxon>
        <taxon>Bacteroidota</taxon>
        <taxon>Chitinophagia</taxon>
        <taxon>Chitinophagales</taxon>
        <taxon>Chitinophagaceae</taxon>
        <taxon>Chitinophaga</taxon>
    </lineage>
</organism>
<dbReference type="InterPro" id="IPR009057">
    <property type="entry name" value="Homeodomain-like_sf"/>
</dbReference>
<dbReference type="PROSITE" id="PS01124">
    <property type="entry name" value="HTH_ARAC_FAMILY_2"/>
    <property type="match status" value="1"/>
</dbReference>
<sequence>METKIVDIRSIGELHRFYGYEKPKHPLVSVIDLSKTRKQGVPENTVYRLGFYSIYFKETKGALQYGRAHYDFEEGTLLFTAPFQVVAANTDTAPGKGMGLFFHPDLLSRSNLGRNINDYSFFNYDSAEALHISEKEKEILEHCLRNIEKEYAQHIDKHTQKLIVSNIELLLNYCDRFYDRQFFTRERVNRDIIQQFEQLLNEYFSGDALIETGLPDVKYFSNRLNLSPYYLSDVLKKITGKTTQDYIHLKIAEKAKLFLWNTDKPISVIAYDLGFEHPSHFTKLFKKQVGMPPKQFRNLN</sequence>
<evidence type="ECO:0000313" key="5">
    <source>
        <dbReference type="EMBL" id="PUZ28656.1"/>
    </source>
</evidence>
<dbReference type="AlphaFoldDB" id="A0A2T7BLX1"/>
<keyword evidence="1" id="KW-0805">Transcription regulation</keyword>
<dbReference type="InterPro" id="IPR018060">
    <property type="entry name" value="HTH_AraC"/>
</dbReference>
<reference evidence="5 6" key="1">
    <citation type="submission" date="2018-04" db="EMBL/GenBank/DDBJ databases">
        <title>Chitinophaga fuyangensis sp. nov., isolated from soil in a chemical factory.</title>
        <authorList>
            <person name="Chen K."/>
        </authorList>
    </citation>
    <scope>NUCLEOTIDE SEQUENCE [LARGE SCALE GENOMIC DNA]</scope>
    <source>
        <strain evidence="5 6">LY-1</strain>
    </source>
</reference>
<dbReference type="Pfam" id="PF12833">
    <property type="entry name" value="HTH_18"/>
    <property type="match status" value="1"/>
</dbReference>
<evidence type="ECO:0000256" key="3">
    <source>
        <dbReference type="ARBA" id="ARBA00023163"/>
    </source>
</evidence>
<evidence type="ECO:0000256" key="1">
    <source>
        <dbReference type="ARBA" id="ARBA00023015"/>
    </source>
</evidence>
<protein>
    <submittedName>
        <fullName evidence="5">AraC family transcriptional regulator</fullName>
    </submittedName>
</protein>
<dbReference type="OrthoDB" id="9816214at2"/>
<accession>A0A2T7BLX1</accession>
<name>A0A2T7BLX1_9BACT</name>
<dbReference type="EMBL" id="QCYK01000001">
    <property type="protein sequence ID" value="PUZ28656.1"/>
    <property type="molecule type" value="Genomic_DNA"/>
</dbReference>
<dbReference type="SUPFAM" id="SSF46689">
    <property type="entry name" value="Homeodomain-like"/>
    <property type="match status" value="1"/>
</dbReference>
<evidence type="ECO:0000259" key="4">
    <source>
        <dbReference type="PROSITE" id="PS01124"/>
    </source>
</evidence>
<dbReference type="SMART" id="SM00342">
    <property type="entry name" value="HTH_ARAC"/>
    <property type="match status" value="1"/>
</dbReference>
<dbReference type="InterPro" id="IPR020449">
    <property type="entry name" value="Tscrpt_reg_AraC-type_HTH"/>
</dbReference>
<comment type="caution">
    <text evidence="5">The sequence shown here is derived from an EMBL/GenBank/DDBJ whole genome shotgun (WGS) entry which is preliminary data.</text>
</comment>
<dbReference type="PANTHER" id="PTHR43280">
    <property type="entry name" value="ARAC-FAMILY TRANSCRIPTIONAL REGULATOR"/>
    <property type="match status" value="1"/>
</dbReference>
<evidence type="ECO:0000313" key="6">
    <source>
        <dbReference type="Proteomes" id="UP000244450"/>
    </source>
</evidence>
<dbReference type="PRINTS" id="PR00032">
    <property type="entry name" value="HTHARAC"/>
</dbReference>
<dbReference type="GO" id="GO:0043565">
    <property type="term" value="F:sequence-specific DNA binding"/>
    <property type="evidence" value="ECO:0007669"/>
    <property type="project" value="InterPro"/>
</dbReference>
<dbReference type="PANTHER" id="PTHR43280:SF32">
    <property type="entry name" value="TRANSCRIPTIONAL REGULATORY PROTEIN"/>
    <property type="match status" value="1"/>
</dbReference>
<keyword evidence="3" id="KW-0804">Transcription</keyword>
<dbReference type="Proteomes" id="UP000244450">
    <property type="component" value="Unassembled WGS sequence"/>
</dbReference>
<evidence type="ECO:0000256" key="2">
    <source>
        <dbReference type="ARBA" id="ARBA00023125"/>
    </source>
</evidence>
<proteinExistence type="predicted"/>